<dbReference type="InterPro" id="IPR001356">
    <property type="entry name" value="HD"/>
</dbReference>
<keyword evidence="6" id="KW-0844">Vision</keyword>
<keyword evidence="4 9" id="KW-0371">Homeobox</keyword>
<organism evidence="13 14">
    <name type="scientific">Microctonus hyperodae</name>
    <name type="common">Parasitoid wasp</name>
    <dbReference type="NCBI Taxonomy" id="165561"/>
    <lineage>
        <taxon>Eukaryota</taxon>
        <taxon>Metazoa</taxon>
        <taxon>Ecdysozoa</taxon>
        <taxon>Arthropoda</taxon>
        <taxon>Hexapoda</taxon>
        <taxon>Insecta</taxon>
        <taxon>Pterygota</taxon>
        <taxon>Neoptera</taxon>
        <taxon>Endopterygota</taxon>
        <taxon>Hymenoptera</taxon>
        <taxon>Apocrita</taxon>
        <taxon>Ichneumonoidea</taxon>
        <taxon>Braconidae</taxon>
        <taxon>Euphorinae</taxon>
        <taxon>Microctonus</taxon>
    </lineage>
</organism>
<dbReference type="GO" id="GO:0000981">
    <property type="term" value="F:DNA-binding transcription factor activity, RNA polymerase II-specific"/>
    <property type="evidence" value="ECO:0007669"/>
    <property type="project" value="InterPro"/>
</dbReference>
<feature type="region of interest" description="Disordered" evidence="11">
    <location>
        <begin position="303"/>
        <end position="337"/>
    </location>
</feature>
<evidence type="ECO:0000256" key="8">
    <source>
        <dbReference type="ARBA" id="ARBA00068739"/>
    </source>
</evidence>
<evidence type="ECO:0000256" key="9">
    <source>
        <dbReference type="PROSITE-ProRule" id="PRU00108"/>
    </source>
</evidence>
<dbReference type="EMBL" id="JAQQBR010001831">
    <property type="protein sequence ID" value="KAK0168335.1"/>
    <property type="molecule type" value="Genomic_DNA"/>
</dbReference>
<feature type="compositionally biased region" description="Low complexity" evidence="11">
    <location>
        <begin position="304"/>
        <end position="329"/>
    </location>
</feature>
<evidence type="ECO:0000256" key="11">
    <source>
        <dbReference type="SAM" id="MobiDB-lite"/>
    </source>
</evidence>
<evidence type="ECO:0000256" key="1">
    <source>
        <dbReference type="ARBA" id="ARBA00004123"/>
    </source>
</evidence>
<sequence>MSMANSNQRPSSPRKFFARIYGHLETNNDVQKSAIIKSTTSDLPLPEDLSISEENQHCELNTNEKIPKSKLELITRKIDEIKNNSIEEPEKIDTCRKKFEEDNKNTEKNHSDYNEHHKIGNIPSSFLPHSLFPTNSTHPLHLAHIGHPVSVPTHLRNITGHPGDAHFHGFSAFLARRRRKEGRPRRQRTTFSGEQTARLEFEYHRGEYISRGRRFELAESLRLTETQIKIWFQNRRAKDKRIEKAQMDQQYRNFAVSNGLVNFPVYTGGNFCGLCFYKDPNSSVASHTCVPYRPDITAMTVMASSEQTQRSSSSSSSNSSSTSSETSENPPVTISPM</sequence>
<dbReference type="InterPro" id="IPR050848">
    <property type="entry name" value="Homeobox_TF"/>
</dbReference>
<proteinExistence type="predicted"/>
<feature type="domain" description="Homeobox" evidence="12">
    <location>
        <begin position="182"/>
        <end position="242"/>
    </location>
</feature>
<dbReference type="PRINTS" id="PR00024">
    <property type="entry name" value="HOMEOBOX"/>
</dbReference>
<keyword evidence="14" id="KW-1185">Reference proteome</keyword>
<evidence type="ECO:0000256" key="2">
    <source>
        <dbReference type="ARBA" id="ARBA00022473"/>
    </source>
</evidence>
<dbReference type="InterPro" id="IPR009057">
    <property type="entry name" value="Homeodomain-like_sf"/>
</dbReference>
<comment type="function">
    <text evidence="7">Required to establish the unique cell identity of photoreceptors R2 and R5 and consequently for ommatidial assembly in the developing eye imaginal disk. Repression of expression in R8 photoreceptor by senseless (sens) is an essential mechanism of R8 cell fate determination.</text>
</comment>
<dbReference type="GO" id="GO:0005634">
    <property type="term" value="C:nucleus"/>
    <property type="evidence" value="ECO:0007669"/>
    <property type="project" value="UniProtKB-SubCell"/>
</dbReference>
<dbReference type="FunFam" id="1.10.10.60:FF:000417">
    <property type="entry name" value="Even-skipped homeobox 1"/>
    <property type="match status" value="1"/>
</dbReference>
<reference evidence="13" key="2">
    <citation type="submission" date="2023-03" db="EMBL/GenBank/DDBJ databases">
        <authorList>
            <person name="Inwood S.N."/>
            <person name="Skelly J.G."/>
            <person name="Guhlin J."/>
            <person name="Harrop T.W.R."/>
            <person name="Goldson S.G."/>
            <person name="Dearden P.K."/>
        </authorList>
    </citation>
    <scope>NUCLEOTIDE SEQUENCE</scope>
    <source>
        <strain evidence="13">Lincoln</strain>
        <tissue evidence="13">Whole body</tissue>
    </source>
</reference>
<comment type="subcellular location">
    <subcellularLocation>
        <location evidence="1 9 10">Nucleus</location>
    </subcellularLocation>
</comment>
<dbReference type="GO" id="GO:0003677">
    <property type="term" value="F:DNA binding"/>
    <property type="evidence" value="ECO:0007669"/>
    <property type="project" value="UniProtKB-UniRule"/>
</dbReference>
<evidence type="ECO:0000256" key="6">
    <source>
        <dbReference type="ARBA" id="ARBA00023305"/>
    </source>
</evidence>
<evidence type="ECO:0000259" key="12">
    <source>
        <dbReference type="PROSITE" id="PS50071"/>
    </source>
</evidence>
<dbReference type="SUPFAM" id="SSF46689">
    <property type="entry name" value="Homeodomain-like"/>
    <property type="match status" value="1"/>
</dbReference>
<dbReference type="InterPro" id="IPR017970">
    <property type="entry name" value="Homeobox_CS"/>
</dbReference>
<evidence type="ECO:0000256" key="3">
    <source>
        <dbReference type="ARBA" id="ARBA00023125"/>
    </source>
</evidence>
<dbReference type="InterPro" id="IPR020479">
    <property type="entry name" value="HD_metazoa"/>
</dbReference>
<dbReference type="AlphaFoldDB" id="A0AA39FF22"/>
<evidence type="ECO:0000313" key="13">
    <source>
        <dbReference type="EMBL" id="KAK0168335.1"/>
    </source>
</evidence>
<dbReference type="GO" id="GO:0048663">
    <property type="term" value="P:neuron fate commitment"/>
    <property type="evidence" value="ECO:0007669"/>
    <property type="project" value="UniProtKB-ARBA"/>
</dbReference>
<dbReference type="PROSITE" id="PS50071">
    <property type="entry name" value="HOMEOBOX_2"/>
    <property type="match status" value="1"/>
</dbReference>
<dbReference type="Gene3D" id="1.10.10.60">
    <property type="entry name" value="Homeodomain-like"/>
    <property type="match status" value="1"/>
</dbReference>
<dbReference type="Proteomes" id="UP001168972">
    <property type="component" value="Unassembled WGS sequence"/>
</dbReference>
<evidence type="ECO:0000256" key="4">
    <source>
        <dbReference type="ARBA" id="ARBA00023155"/>
    </source>
</evidence>
<name>A0AA39FF22_MICHY</name>
<dbReference type="PROSITE" id="PS00027">
    <property type="entry name" value="HOMEOBOX_1"/>
    <property type="match status" value="1"/>
</dbReference>
<keyword evidence="6" id="KW-0716">Sensory transduction</keyword>
<accession>A0AA39FF22</accession>
<dbReference type="PANTHER" id="PTHR24333">
    <property type="entry name" value="HOMEO BOX HB9 LIKE A-RELATED"/>
    <property type="match status" value="1"/>
</dbReference>
<dbReference type="Pfam" id="PF00046">
    <property type="entry name" value="Homeodomain"/>
    <property type="match status" value="1"/>
</dbReference>
<evidence type="ECO:0000313" key="14">
    <source>
        <dbReference type="Proteomes" id="UP001168972"/>
    </source>
</evidence>
<keyword evidence="2" id="KW-0217">Developmental protein</keyword>
<comment type="caution">
    <text evidence="13">The sequence shown here is derived from an EMBL/GenBank/DDBJ whole genome shotgun (WGS) entry which is preliminary data.</text>
</comment>
<evidence type="ECO:0000256" key="10">
    <source>
        <dbReference type="RuleBase" id="RU000682"/>
    </source>
</evidence>
<feature type="DNA-binding region" description="Homeobox" evidence="9">
    <location>
        <begin position="184"/>
        <end position="243"/>
    </location>
</feature>
<evidence type="ECO:0000256" key="5">
    <source>
        <dbReference type="ARBA" id="ARBA00023242"/>
    </source>
</evidence>
<dbReference type="CDD" id="cd00086">
    <property type="entry name" value="homeodomain"/>
    <property type="match status" value="1"/>
</dbReference>
<keyword evidence="3 9" id="KW-0238">DNA-binding</keyword>
<protein>
    <recommendedName>
        <fullName evidence="8">Homeobox protein rough</fullName>
    </recommendedName>
</protein>
<reference evidence="13" key="1">
    <citation type="journal article" date="2023" name="bioRxiv">
        <title>Scaffold-level genome assemblies of two parasitoid biocontrol wasps reveal the parthenogenesis mechanism and an associated novel virus.</title>
        <authorList>
            <person name="Inwood S."/>
            <person name="Skelly J."/>
            <person name="Guhlin J."/>
            <person name="Harrop T."/>
            <person name="Goldson S."/>
            <person name="Dearden P."/>
        </authorList>
    </citation>
    <scope>NUCLEOTIDE SEQUENCE</scope>
    <source>
        <strain evidence="13">Lincoln</strain>
        <tissue evidence="13">Whole body</tissue>
    </source>
</reference>
<keyword evidence="5 9" id="KW-0539">Nucleus</keyword>
<dbReference type="GO" id="GO:0007601">
    <property type="term" value="P:visual perception"/>
    <property type="evidence" value="ECO:0007669"/>
    <property type="project" value="UniProtKB-KW"/>
</dbReference>
<evidence type="ECO:0000256" key="7">
    <source>
        <dbReference type="ARBA" id="ARBA00056641"/>
    </source>
</evidence>
<dbReference type="SMART" id="SM00389">
    <property type="entry name" value="HOX"/>
    <property type="match status" value="1"/>
</dbReference>
<gene>
    <name evidence="13" type="ORF">PV327_002152</name>
</gene>
<dbReference type="PANTHER" id="PTHR24333:SF8">
    <property type="entry name" value="HOMEOBOX PROTEIN CEH-62"/>
    <property type="match status" value="1"/>
</dbReference>